<protein>
    <submittedName>
        <fullName evidence="2">Uncharacterized protein</fullName>
    </submittedName>
</protein>
<dbReference type="AlphaFoldDB" id="A0A839AM47"/>
<comment type="caution">
    <text evidence="2">The sequence shown here is derived from an EMBL/GenBank/DDBJ whole genome shotgun (WGS) entry which is preliminary data.</text>
</comment>
<accession>A0A839AM47</accession>
<proteinExistence type="predicted"/>
<evidence type="ECO:0000256" key="1">
    <source>
        <dbReference type="SAM" id="Phobius"/>
    </source>
</evidence>
<evidence type="ECO:0000313" key="3">
    <source>
        <dbReference type="Proteomes" id="UP000563906"/>
    </source>
</evidence>
<sequence length="139" mass="15618">MGENKHIEELDAFAKKYIKEVEVETPSLDFTNTIMQSILKVENTTLYKATPLISKKAWFVVLGTLLALLFIPFKSSESTESILDKVGYSYLPSLEMPSLFTDVSLSVSTTTIYSFVFLAILVLVQVHFLKSHFTNKLGS</sequence>
<name>A0A839AM47_9FLAO</name>
<gene>
    <name evidence="2" type="ORF">H3Z83_01815</name>
</gene>
<keyword evidence="1" id="KW-1133">Transmembrane helix</keyword>
<keyword evidence="1" id="KW-0472">Membrane</keyword>
<evidence type="ECO:0000313" key="2">
    <source>
        <dbReference type="EMBL" id="MBA6155264.1"/>
    </source>
</evidence>
<reference evidence="2 3" key="1">
    <citation type="submission" date="2020-07" db="EMBL/GenBank/DDBJ databases">
        <title>Bacterium isolated from marine sediment.</title>
        <authorList>
            <person name="Shang D."/>
            <person name="Du Z.-J."/>
        </authorList>
    </citation>
    <scope>NUCLEOTIDE SEQUENCE [LARGE SCALE GENOMIC DNA]</scope>
    <source>
        <strain evidence="2 3">S7007</strain>
    </source>
</reference>
<keyword evidence="3" id="KW-1185">Reference proteome</keyword>
<dbReference type="RefSeq" id="WP_182123769.1">
    <property type="nucleotide sequence ID" value="NZ_JACGLS010000001.1"/>
</dbReference>
<dbReference type="Proteomes" id="UP000563906">
    <property type="component" value="Unassembled WGS sequence"/>
</dbReference>
<dbReference type="EMBL" id="JACGLS010000001">
    <property type="protein sequence ID" value="MBA6155264.1"/>
    <property type="molecule type" value="Genomic_DNA"/>
</dbReference>
<keyword evidence="1" id="KW-0812">Transmembrane</keyword>
<feature type="transmembrane region" description="Helical" evidence="1">
    <location>
        <begin position="57"/>
        <end position="73"/>
    </location>
</feature>
<organism evidence="2 3">
    <name type="scientific">Tenacibaculum pelagium</name>
    <dbReference type="NCBI Taxonomy" id="2759527"/>
    <lineage>
        <taxon>Bacteria</taxon>
        <taxon>Pseudomonadati</taxon>
        <taxon>Bacteroidota</taxon>
        <taxon>Flavobacteriia</taxon>
        <taxon>Flavobacteriales</taxon>
        <taxon>Flavobacteriaceae</taxon>
        <taxon>Tenacibaculum</taxon>
    </lineage>
</organism>
<feature type="transmembrane region" description="Helical" evidence="1">
    <location>
        <begin position="112"/>
        <end position="129"/>
    </location>
</feature>